<dbReference type="GO" id="GO:0005524">
    <property type="term" value="F:ATP binding"/>
    <property type="evidence" value="ECO:0007669"/>
    <property type="project" value="UniProtKB-KW"/>
</dbReference>
<evidence type="ECO:0000256" key="6">
    <source>
        <dbReference type="ARBA" id="ARBA00022840"/>
    </source>
</evidence>
<dbReference type="InterPro" id="IPR050187">
    <property type="entry name" value="Lipid_Phosphate_FormReg"/>
</dbReference>
<dbReference type="GO" id="GO:0008654">
    <property type="term" value="P:phospholipid biosynthetic process"/>
    <property type="evidence" value="ECO:0007669"/>
    <property type="project" value="UniProtKB-KW"/>
</dbReference>
<evidence type="ECO:0000259" key="9">
    <source>
        <dbReference type="PROSITE" id="PS50146"/>
    </source>
</evidence>
<keyword evidence="7" id="KW-0444">Lipid biosynthesis</keyword>
<organism evidence="10 11">
    <name type="scientific">Sediminivirga luteola</name>
    <dbReference type="NCBI Taxonomy" id="1774748"/>
    <lineage>
        <taxon>Bacteria</taxon>
        <taxon>Bacillati</taxon>
        <taxon>Actinomycetota</taxon>
        <taxon>Actinomycetes</taxon>
        <taxon>Micrococcales</taxon>
        <taxon>Brevibacteriaceae</taxon>
        <taxon>Sediminivirga</taxon>
    </lineage>
</organism>
<dbReference type="Gene3D" id="2.60.200.40">
    <property type="match status" value="1"/>
</dbReference>
<comment type="similarity">
    <text evidence="2">Belongs to the diacylglycerol/lipid kinase family.</text>
</comment>
<dbReference type="SUPFAM" id="SSF111331">
    <property type="entry name" value="NAD kinase/diacylglycerol kinase-like"/>
    <property type="match status" value="1"/>
</dbReference>
<evidence type="ECO:0000256" key="4">
    <source>
        <dbReference type="ARBA" id="ARBA00022741"/>
    </source>
</evidence>
<dbReference type="SMART" id="SM00046">
    <property type="entry name" value="DAGKc"/>
    <property type="match status" value="1"/>
</dbReference>
<keyword evidence="7" id="KW-0594">Phospholipid biosynthesis</keyword>
<dbReference type="Pfam" id="PF00781">
    <property type="entry name" value="DAGK_cat"/>
    <property type="match status" value="1"/>
</dbReference>
<dbReference type="Proteomes" id="UP000616114">
    <property type="component" value="Unassembled WGS sequence"/>
</dbReference>
<dbReference type="InterPro" id="IPR001206">
    <property type="entry name" value="Diacylglycerol_kinase_cat_dom"/>
</dbReference>
<dbReference type="InterPro" id="IPR017438">
    <property type="entry name" value="ATP-NAD_kinase_N"/>
</dbReference>
<evidence type="ECO:0000313" key="10">
    <source>
        <dbReference type="EMBL" id="GGA05709.1"/>
    </source>
</evidence>
<reference evidence="10" key="2">
    <citation type="submission" date="2020-09" db="EMBL/GenBank/DDBJ databases">
        <authorList>
            <person name="Sun Q."/>
            <person name="Zhou Y."/>
        </authorList>
    </citation>
    <scope>NUCLEOTIDE SEQUENCE</scope>
    <source>
        <strain evidence="10">CGMCC 1.12785</strain>
    </source>
</reference>
<proteinExistence type="inferred from homology"/>
<keyword evidence="6" id="KW-0067">ATP-binding</keyword>
<evidence type="ECO:0000256" key="2">
    <source>
        <dbReference type="ARBA" id="ARBA00005983"/>
    </source>
</evidence>
<evidence type="ECO:0000256" key="8">
    <source>
        <dbReference type="ARBA" id="ARBA00023264"/>
    </source>
</evidence>
<evidence type="ECO:0000256" key="5">
    <source>
        <dbReference type="ARBA" id="ARBA00022777"/>
    </source>
</evidence>
<dbReference type="PROSITE" id="PS50146">
    <property type="entry name" value="DAGK"/>
    <property type="match status" value="1"/>
</dbReference>
<accession>A0A8J2XK08</accession>
<dbReference type="PANTHER" id="PTHR12358">
    <property type="entry name" value="SPHINGOSINE KINASE"/>
    <property type="match status" value="1"/>
</dbReference>
<evidence type="ECO:0000256" key="1">
    <source>
        <dbReference type="ARBA" id="ARBA00001946"/>
    </source>
</evidence>
<keyword evidence="11" id="KW-1185">Reference proteome</keyword>
<protein>
    <submittedName>
        <fullName evidence="10">Sphingosine kinase</fullName>
    </submittedName>
</protein>
<dbReference type="PANTHER" id="PTHR12358:SF54">
    <property type="entry name" value="SPHINGOSINE KINASE RELATED PROTEIN"/>
    <property type="match status" value="1"/>
</dbReference>
<feature type="domain" description="DAGKc" evidence="9">
    <location>
        <begin position="59"/>
        <end position="189"/>
    </location>
</feature>
<dbReference type="InterPro" id="IPR045540">
    <property type="entry name" value="YegS/DAGK_C"/>
</dbReference>
<comment type="caution">
    <text evidence="10">The sequence shown here is derived from an EMBL/GenBank/DDBJ whole genome shotgun (WGS) entry which is preliminary data.</text>
</comment>
<dbReference type="InterPro" id="IPR016064">
    <property type="entry name" value="NAD/diacylglycerol_kinase_sf"/>
</dbReference>
<evidence type="ECO:0000313" key="11">
    <source>
        <dbReference type="Proteomes" id="UP000616114"/>
    </source>
</evidence>
<dbReference type="GO" id="GO:0016301">
    <property type="term" value="F:kinase activity"/>
    <property type="evidence" value="ECO:0007669"/>
    <property type="project" value="UniProtKB-KW"/>
</dbReference>
<evidence type="ECO:0000256" key="3">
    <source>
        <dbReference type="ARBA" id="ARBA00022679"/>
    </source>
</evidence>
<keyword evidence="3" id="KW-0808">Transferase</keyword>
<keyword evidence="4" id="KW-0547">Nucleotide-binding</keyword>
<dbReference type="EMBL" id="BMFY01000002">
    <property type="protein sequence ID" value="GGA05709.1"/>
    <property type="molecule type" value="Genomic_DNA"/>
</dbReference>
<keyword evidence="8" id="KW-1208">Phospholipid metabolism</keyword>
<dbReference type="Gene3D" id="3.40.50.10330">
    <property type="entry name" value="Probable inorganic polyphosphate/atp-NAD kinase, domain 1"/>
    <property type="match status" value="1"/>
</dbReference>
<comment type="cofactor">
    <cofactor evidence="1">
        <name>Mg(2+)</name>
        <dbReference type="ChEBI" id="CHEBI:18420"/>
    </cofactor>
</comment>
<reference evidence="10" key="1">
    <citation type="journal article" date="2014" name="Int. J. Syst. Evol. Microbiol.">
        <title>Complete genome sequence of Corynebacterium casei LMG S-19264T (=DSM 44701T), isolated from a smear-ripened cheese.</title>
        <authorList>
            <consortium name="US DOE Joint Genome Institute (JGI-PGF)"/>
            <person name="Walter F."/>
            <person name="Albersmeier A."/>
            <person name="Kalinowski J."/>
            <person name="Ruckert C."/>
        </authorList>
    </citation>
    <scope>NUCLEOTIDE SEQUENCE</scope>
    <source>
        <strain evidence="10">CGMCC 1.12785</strain>
    </source>
</reference>
<evidence type="ECO:0000256" key="7">
    <source>
        <dbReference type="ARBA" id="ARBA00023209"/>
    </source>
</evidence>
<name>A0A8J2XK08_9MICO</name>
<dbReference type="Pfam" id="PF19279">
    <property type="entry name" value="YegS_C"/>
    <property type="match status" value="1"/>
</dbReference>
<gene>
    <name evidence="10" type="ORF">GCM10011333_05700</name>
</gene>
<dbReference type="RefSeq" id="WP_188549409.1">
    <property type="nucleotide sequence ID" value="NZ_BMFY01000002.1"/>
</dbReference>
<dbReference type="AlphaFoldDB" id="A0A8J2XK08"/>
<keyword evidence="5 10" id="KW-0418">Kinase</keyword>
<sequence>MAVELDLLLLILLGLLVFGLGAGTTALLARRIRVRAVSEATQAAQADARHYNASQAEAAAPPRAALIVNPTKEGAGTLPADAEAIMRQEGWAAPLVLETDADDAGTSAALTALDAGVDLVIAAGGDGTVRAAAQVLAGTGVPLGIVPMGTGNLLARNLDQHRLRRDQSIRTALWGRNRRIDIAQLALDDSDEVHAFLVMAGFGFDADVMANTDAELKSRVGWLAYFEAGSRKLGGKPSQVSLRLDDGPTLQLRVRTVVGGNCGKIQGGIELMPDARIDDGRLDILTVSAKNIGDWVAVAARFLGRNRIRLPQVDMHQCRTATVESEDVLEVQLDGDPIGTAQRLRMWIEPAALLVRVPTQEQLRLIRQESWRLALPKSER</sequence>
<keyword evidence="7" id="KW-0443">Lipid metabolism</keyword>